<dbReference type="HOGENOM" id="CLU_2839988_0_0_11"/>
<comment type="caution">
    <text evidence="1">The sequence shown here is derived from an EMBL/GenBank/DDBJ whole genome shotgun (WGS) entry which is preliminary data.</text>
</comment>
<accession>U1QWF6</accession>
<proteinExistence type="predicted"/>
<sequence>MGGVSYGGLWGWSGGLSGAWLTVLYADGVGSELLVRLVFHDSVRPCFWPWVTRRKVNHLSRHDFG</sequence>
<dbReference type="EMBL" id="AWSI01000009">
    <property type="protein sequence ID" value="ERH31715.1"/>
    <property type="molecule type" value="Genomic_DNA"/>
</dbReference>
<reference evidence="1 2" key="1">
    <citation type="submission" date="2013-08" db="EMBL/GenBank/DDBJ databases">
        <authorList>
            <person name="Weinstock G."/>
            <person name="Sodergren E."/>
            <person name="Wylie T."/>
            <person name="Fulton L."/>
            <person name="Fulton R."/>
            <person name="Fronick C."/>
            <person name="O'Laughlin M."/>
            <person name="Godfrey J."/>
            <person name="Miner T."/>
            <person name="Herter B."/>
            <person name="Appelbaum E."/>
            <person name="Cordes M."/>
            <person name="Lek S."/>
            <person name="Wollam A."/>
            <person name="Pepin K.H."/>
            <person name="Palsikar V.B."/>
            <person name="Mitreva M."/>
            <person name="Wilson R.K."/>
        </authorList>
    </citation>
    <scope>NUCLEOTIDE SEQUENCE [LARGE SCALE GENOMIC DNA]</scope>
    <source>
        <strain evidence="1 2">F0580</strain>
    </source>
</reference>
<evidence type="ECO:0000313" key="1">
    <source>
        <dbReference type="EMBL" id="ERH31715.1"/>
    </source>
</evidence>
<name>U1QWF6_9BIFI</name>
<gene>
    <name evidence="1" type="ORF">HMPREF9244_00150</name>
</gene>
<dbReference type="AlphaFoldDB" id="U1QWF6"/>
<protein>
    <submittedName>
        <fullName evidence="1">Uncharacterized protein</fullName>
    </submittedName>
</protein>
<keyword evidence="2" id="KW-1185">Reference proteome</keyword>
<organism evidence="1 2">
    <name type="scientific">Alloscardovia omnicolens F0580</name>
    <dbReference type="NCBI Taxonomy" id="1321816"/>
    <lineage>
        <taxon>Bacteria</taxon>
        <taxon>Bacillati</taxon>
        <taxon>Actinomycetota</taxon>
        <taxon>Actinomycetes</taxon>
        <taxon>Bifidobacteriales</taxon>
        <taxon>Bifidobacteriaceae</taxon>
        <taxon>Alloscardovia</taxon>
    </lineage>
</organism>
<dbReference type="Proteomes" id="UP000016519">
    <property type="component" value="Unassembled WGS sequence"/>
</dbReference>
<evidence type="ECO:0000313" key="2">
    <source>
        <dbReference type="Proteomes" id="UP000016519"/>
    </source>
</evidence>